<dbReference type="EMBL" id="JAVHNQ010000007">
    <property type="protein sequence ID" value="KAK6341686.1"/>
    <property type="molecule type" value="Genomic_DNA"/>
</dbReference>
<dbReference type="GO" id="GO:0006729">
    <property type="term" value="P:tetrahydrobiopterin biosynthetic process"/>
    <property type="evidence" value="ECO:0007669"/>
    <property type="project" value="InterPro"/>
</dbReference>
<organism evidence="6 7">
    <name type="scientific">Orbilia brochopaga</name>
    <dbReference type="NCBI Taxonomy" id="3140254"/>
    <lineage>
        <taxon>Eukaryota</taxon>
        <taxon>Fungi</taxon>
        <taxon>Dikarya</taxon>
        <taxon>Ascomycota</taxon>
        <taxon>Pezizomycotina</taxon>
        <taxon>Orbiliomycetes</taxon>
        <taxon>Orbiliales</taxon>
        <taxon>Orbiliaceae</taxon>
        <taxon>Orbilia</taxon>
    </lineage>
</organism>
<dbReference type="InterPro" id="IPR001533">
    <property type="entry name" value="Pterin_deHydtase"/>
</dbReference>
<gene>
    <name evidence="6" type="ORF">TWF696_008754</name>
</gene>
<feature type="compositionally biased region" description="Low complexity" evidence="5">
    <location>
        <begin position="58"/>
        <end position="71"/>
    </location>
</feature>
<keyword evidence="4" id="KW-0456">Lyase</keyword>
<proteinExistence type="inferred from homology"/>
<feature type="compositionally biased region" description="Acidic residues" evidence="5">
    <location>
        <begin position="452"/>
        <end position="466"/>
    </location>
</feature>
<evidence type="ECO:0000313" key="7">
    <source>
        <dbReference type="Proteomes" id="UP001375240"/>
    </source>
</evidence>
<evidence type="ECO:0000256" key="1">
    <source>
        <dbReference type="ARBA" id="ARBA00001554"/>
    </source>
</evidence>
<protein>
    <recommendedName>
        <fullName evidence="3">4a-hydroxytetrahydrobiopterin dehydratase</fullName>
        <ecNumber evidence="3">4.2.1.96</ecNumber>
    </recommendedName>
</protein>
<dbReference type="GO" id="GO:0008124">
    <property type="term" value="F:4-alpha-hydroxytetrahydrobiopterin dehydratase activity"/>
    <property type="evidence" value="ECO:0007669"/>
    <property type="project" value="UniProtKB-EC"/>
</dbReference>
<comment type="catalytic activity">
    <reaction evidence="1">
        <text>(4aS,6R)-4a-hydroxy-L-erythro-5,6,7,8-tetrahydrobiopterin = (6R)-L-erythro-6,7-dihydrobiopterin + H2O</text>
        <dbReference type="Rhea" id="RHEA:11920"/>
        <dbReference type="ChEBI" id="CHEBI:15377"/>
        <dbReference type="ChEBI" id="CHEBI:15642"/>
        <dbReference type="ChEBI" id="CHEBI:43120"/>
        <dbReference type="EC" id="4.2.1.96"/>
    </reaction>
</comment>
<feature type="region of interest" description="Disordered" evidence="5">
    <location>
        <begin position="30"/>
        <end position="123"/>
    </location>
</feature>
<keyword evidence="7" id="KW-1185">Reference proteome</keyword>
<comment type="similarity">
    <text evidence="2">Belongs to the pterin-4-alpha-carbinolamine dehydratase family.</text>
</comment>
<dbReference type="SUPFAM" id="SSF55248">
    <property type="entry name" value="PCD-like"/>
    <property type="match status" value="1"/>
</dbReference>
<comment type="caution">
    <text evidence="6">The sequence shown here is derived from an EMBL/GenBank/DDBJ whole genome shotgun (WGS) entry which is preliminary data.</text>
</comment>
<accession>A0AAV9UHM2</accession>
<feature type="region of interest" description="Disordered" evidence="5">
    <location>
        <begin position="444"/>
        <end position="498"/>
    </location>
</feature>
<evidence type="ECO:0000256" key="2">
    <source>
        <dbReference type="ARBA" id="ARBA00006472"/>
    </source>
</evidence>
<sequence length="498" mass="54687">MHSSLRCGARRLPAALANAPQLATALSRAPAAAAAAAPPAPAPAPTATLPHRIPPLSAPSTKAAFSTSTTSHRYATADYYDEQNPSDPGGDFVYRSRPPREDDGRRPPRNFDSHPMGTTKLQHRQLIPPETAAELYREFKPHKAVITPGPTDPPGYEPQEVNILWRESSPPERMLASLARLCFSPSYRIAKAPGPDTVNSTDLIGMQLAFGTVMLPPEPRPMKRCHKEWKIGRGGVSLEKAFRFSDAGQALRFITGLQYLMKIKIGKRDYLEHHPDLGFSGRRVFVRWGTHEPRLGISSWDIYCAKRTDFWAVRCQVRDVVPETASWTLKCVVPRRQTQNAESSVQKAADATDLAAAAAAAAAGTELLPDTLSPAIHRLVQVKNKLASGEAQGLSVNTLLDVKSDLLKASQDLVRVAEGVAEASDKLVERYRSRGLAALESALQTREQTEAMSEEDLEMEDMEMEEGVEKPGMVLKGEWGGSPRRQRPESTEEHDEEP</sequence>
<name>A0AAV9UHM2_9PEZI</name>
<evidence type="ECO:0000256" key="4">
    <source>
        <dbReference type="ARBA" id="ARBA00023239"/>
    </source>
</evidence>
<dbReference type="Pfam" id="PF01329">
    <property type="entry name" value="Pterin_4a"/>
    <property type="match status" value="1"/>
</dbReference>
<reference evidence="6 7" key="1">
    <citation type="submission" date="2019-10" db="EMBL/GenBank/DDBJ databases">
        <authorList>
            <person name="Palmer J.M."/>
        </authorList>
    </citation>
    <scope>NUCLEOTIDE SEQUENCE [LARGE SCALE GENOMIC DNA]</scope>
    <source>
        <strain evidence="6 7">TWF696</strain>
    </source>
</reference>
<evidence type="ECO:0000313" key="6">
    <source>
        <dbReference type="EMBL" id="KAK6341686.1"/>
    </source>
</evidence>
<feature type="compositionally biased region" description="Basic and acidic residues" evidence="5">
    <location>
        <begin position="98"/>
        <end position="112"/>
    </location>
</feature>
<evidence type="ECO:0000256" key="5">
    <source>
        <dbReference type="SAM" id="MobiDB-lite"/>
    </source>
</evidence>
<dbReference type="EC" id="4.2.1.96" evidence="3"/>
<dbReference type="AlphaFoldDB" id="A0AAV9UHM2"/>
<evidence type="ECO:0000256" key="3">
    <source>
        <dbReference type="ARBA" id="ARBA00013252"/>
    </source>
</evidence>
<dbReference type="Proteomes" id="UP001375240">
    <property type="component" value="Unassembled WGS sequence"/>
</dbReference>
<dbReference type="InterPro" id="IPR036428">
    <property type="entry name" value="PCD_sf"/>
</dbReference>
<dbReference type="Gene3D" id="3.30.1360.20">
    <property type="entry name" value="Transcriptional coactivator/pterin dehydratase"/>
    <property type="match status" value="1"/>
</dbReference>